<dbReference type="EMBL" id="AKMW01000045">
    <property type="protein sequence ID" value="EIQ12179.1"/>
    <property type="molecule type" value="Genomic_DNA"/>
</dbReference>
<organism evidence="2 3">
    <name type="scientific">Shigella flexneri CCH060</name>
    <dbReference type="NCBI Taxonomy" id="754091"/>
    <lineage>
        <taxon>Bacteria</taxon>
        <taxon>Pseudomonadati</taxon>
        <taxon>Pseudomonadota</taxon>
        <taxon>Gammaproteobacteria</taxon>
        <taxon>Enterobacterales</taxon>
        <taxon>Enterobacteriaceae</taxon>
        <taxon>Shigella</taxon>
    </lineage>
</organism>
<name>A0A6N3QZ84_SHIFL</name>
<accession>A0A6N3QZ84</accession>
<keyword evidence="2" id="KW-0378">Hydrolase</keyword>
<dbReference type="AlphaFoldDB" id="A0A6N3QZ84"/>
<dbReference type="InterPro" id="IPR045851">
    <property type="entry name" value="AMP-bd_C_sf"/>
</dbReference>
<proteinExistence type="predicted"/>
<feature type="region of interest" description="Disordered" evidence="1">
    <location>
        <begin position="23"/>
        <end position="43"/>
    </location>
</feature>
<evidence type="ECO:0000313" key="3">
    <source>
        <dbReference type="Proteomes" id="UP000005406"/>
    </source>
</evidence>
<sequence length="110" mass="12402">MRAEIALMSGSAFAVTHHAFSSGAGRTSDGNGSHASTLKSPSYTKSVSWQHYLEEVVAFFSRKRVAKYKYPEHIVVIEKLPRTASGKIQKFLLRKDIMRRLTQDVCEEIE</sequence>
<evidence type="ECO:0000313" key="2">
    <source>
        <dbReference type="EMBL" id="EIQ12179.1"/>
    </source>
</evidence>
<evidence type="ECO:0000256" key="1">
    <source>
        <dbReference type="SAM" id="MobiDB-lite"/>
    </source>
</evidence>
<dbReference type="SUPFAM" id="SSF56801">
    <property type="entry name" value="Acetyl-CoA synthetase-like"/>
    <property type="match status" value="1"/>
</dbReference>
<dbReference type="EC" id="3.5.2.5" evidence="2"/>
<dbReference type="Proteomes" id="UP000005406">
    <property type="component" value="Unassembled WGS sequence"/>
</dbReference>
<protein>
    <submittedName>
        <fullName evidence="2">Allantoinase</fullName>
        <ecNumber evidence="2">3.5.2.5</ecNumber>
    </submittedName>
</protein>
<dbReference type="GO" id="GO:0004038">
    <property type="term" value="F:allantoinase activity"/>
    <property type="evidence" value="ECO:0007669"/>
    <property type="project" value="UniProtKB-EC"/>
</dbReference>
<feature type="compositionally biased region" description="Polar residues" evidence="1">
    <location>
        <begin position="24"/>
        <end position="43"/>
    </location>
</feature>
<gene>
    <name evidence="2" type="primary">allB</name>
    <name evidence="2" type="ORF">SFCCH060_1972</name>
</gene>
<comment type="caution">
    <text evidence="2">The sequence shown here is derived from an EMBL/GenBank/DDBJ whole genome shotgun (WGS) entry which is preliminary data.</text>
</comment>
<dbReference type="Gene3D" id="3.30.300.30">
    <property type="match status" value="1"/>
</dbReference>
<reference evidence="2 3" key="1">
    <citation type="submission" date="2012-03" db="EMBL/GenBank/DDBJ databases">
        <authorList>
            <person name="Rasko D."/>
            <person name="Redman J."/>
            <person name="Daugherty S.C."/>
            <person name="Tallon L."/>
            <person name="Sadzewicz L."/>
            <person name="Jones K."/>
            <person name="Santana-Cruz I."/>
            <person name="Liu X."/>
        </authorList>
    </citation>
    <scope>NUCLEOTIDE SEQUENCE [LARGE SCALE GENOMIC DNA]</scope>
    <source>
        <strain evidence="2 3">CCH060</strain>
    </source>
</reference>